<evidence type="ECO:0000313" key="1">
    <source>
        <dbReference type="EMBL" id="KAK9989205.1"/>
    </source>
</evidence>
<dbReference type="GO" id="GO:0007034">
    <property type="term" value="P:vacuolar transport"/>
    <property type="evidence" value="ECO:0007669"/>
    <property type="project" value="InterPro"/>
</dbReference>
<dbReference type="InterPro" id="IPR005024">
    <property type="entry name" value="Snf7_fam"/>
</dbReference>
<dbReference type="AlphaFoldDB" id="A0AAW2BYU5"/>
<protein>
    <submittedName>
        <fullName evidence="1">Uncharacterized protein</fullName>
    </submittedName>
</protein>
<organism evidence="1 2">
    <name type="scientific">Lithocarpus litseifolius</name>
    <dbReference type="NCBI Taxonomy" id="425828"/>
    <lineage>
        <taxon>Eukaryota</taxon>
        <taxon>Viridiplantae</taxon>
        <taxon>Streptophyta</taxon>
        <taxon>Embryophyta</taxon>
        <taxon>Tracheophyta</taxon>
        <taxon>Spermatophyta</taxon>
        <taxon>Magnoliopsida</taxon>
        <taxon>eudicotyledons</taxon>
        <taxon>Gunneridae</taxon>
        <taxon>Pentapetalae</taxon>
        <taxon>rosids</taxon>
        <taxon>fabids</taxon>
        <taxon>Fagales</taxon>
        <taxon>Fagaceae</taxon>
        <taxon>Lithocarpus</taxon>
    </lineage>
</organism>
<comment type="caution">
    <text evidence="1">The sequence shown here is derived from an EMBL/GenBank/DDBJ whole genome shotgun (WGS) entry which is preliminary data.</text>
</comment>
<evidence type="ECO:0000313" key="2">
    <source>
        <dbReference type="Proteomes" id="UP001459277"/>
    </source>
</evidence>
<proteinExistence type="predicted"/>
<name>A0AAW2BYU5_9ROSI</name>
<accession>A0AAW2BYU5</accession>
<dbReference type="EMBL" id="JAZDWU010000010">
    <property type="protein sequence ID" value="KAK9989205.1"/>
    <property type="molecule type" value="Genomic_DNA"/>
</dbReference>
<dbReference type="Gene3D" id="6.10.140.1230">
    <property type="match status" value="1"/>
</dbReference>
<dbReference type="PANTHER" id="PTHR10476">
    <property type="entry name" value="CHARGED MULTIVESICULAR BODY PROTEIN"/>
    <property type="match status" value="1"/>
</dbReference>
<keyword evidence="2" id="KW-1185">Reference proteome</keyword>
<gene>
    <name evidence="1" type="ORF">SO802_029444</name>
</gene>
<dbReference type="Proteomes" id="UP001459277">
    <property type="component" value="Unassembled WGS sequence"/>
</dbReference>
<reference evidence="1 2" key="1">
    <citation type="submission" date="2024-01" db="EMBL/GenBank/DDBJ databases">
        <title>A telomere-to-telomere, gap-free genome of sweet tea (Lithocarpus litseifolius).</title>
        <authorList>
            <person name="Zhou J."/>
        </authorList>
    </citation>
    <scope>NUCLEOTIDE SEQUENCE [LARGE SCALE GENOMIC DNA]</scope>
    <source>
        <strain evidence="1">Zhou-2022a</strain>
        <tissue evidence="1">Leaf</tissue>
    </source>
</reference>
<sequence>MEKGNTDGARIYAKNAIQKHTEQMNYLRLASCLDAIVARLDTQAKMSTINKSMGNIVKSLESSLATGNLQKMSETMDSFEKQFVNMEVQAEFMESAMADSISWNQYPSSAKGAVASQRC</sequence>